<feature type="domain" description="Leucine-rich repeat-containing N-terminal plant-type" evidence="12">
    <location>
        <begin position="35"/>
        <end position="74"/>
    </location>
</feature>
<keyword evidence="7" id="KW-1133">Transmembrane helix</keyword>
<evidence type="ECO:0000256" key="8">
    <source>
        <dbReference type="ARBA" id="ARBA00023136"/>
    </source>
</evidence>
<evidence type="ECO:0000256" key="6">
    <source>
        <dbReference type="ARBA" id="ARBA00022737"/>
    </source>
</evidence>
<dbReference type="AlphaFoldDB" id="A0A5A7P7H0"/>
<keyword evidence="13" id="KW-0675">Receptor</keyword>
<proteinExistence type="inferred from homology"/>
<evidence type="ECO:0000256" key="11">
    <source>
        <dbReference type="SAM" id="SignalP"/>
    </source>
</evidence>
<dbReference type="SMART" id="SM00369">
    <property type="entry name" value="LRR_TYP"/>
    <property type="match status" value="5"/>
</dbReference>
<keyword evidence="3" id="KW-0433">Leucine-rich repeat</keyword>
<evidence type="ECO:0000256" key="4">
    <source>
        <dbReference type="ARBA" id="ARBA00022692"/>
    </source>
</evidence>
<sequence>MAAPKSPVSIILLIIIISTKLTISLAQSQSNCWKSDRDALMAFKNAISTDTTASLSTWTNASDPCSGGWVGVVCHPLSGRVTQLTLQNPTPTAAYMEGSLSPSLADLSYLETLLITGMKRITGTIPQAFFRLSRLTTLVLDDNALSGPLPPTLPTKLNALSLSGNRFTARIPSLSLFTNLSTLSLSRNLFIGQIPPLPPTLQFLDLSFNSLSGPITILGVNRLTNLVLTGNRLSGPIPESIFRLPHLSELSIDHNQLTGNIPPKISALTTLAVLRLSNNKLTGRIPASLSQLNNLWDLNLSRNSLIGPLPVEFDKGLPSLSSLDLSFNKFSLKSVPNWIKDRKTLTDVRLASCGLQGPLPVFANPDILTTVDLSSNGFTGTEISNFLQRMPYLNSANLSHNLLRADVSTIRLPAQISVLDLSSNGLSGSLSRLLTTETRKFVQVLDLSRNDISGIIPEFRSGLGLEVLNLAGNKISGPIPDSISRVTGLERLDISRNRVMGQIPMGLGKLHNLQWLDLSNNGLSGPIPASWAANATLKHLSLRNNRLSGSIPQFRPFNVFPKAAYSGNKGLCGKPLPLCKAH</sequence>
<dbReference type="PANTHER" id="PTHR48059">
    <property type="entry name" value="POLYGALACTURONASE INHIBITOR 1"/>
    <property type="match status" value="1"/>
</dbReference>
<keyword evidence="4" id="KW-0812">Transmembrane</keyword>
<organism evidence="13 14">
    <name type="scientific">Striga asiatica</name>
    <name type="common">Asiatic witchweed</name>
    <name type="synonym">Buchnera asiatica</name>
    <dbReference type="NCBI Taxonomy" id="4170"/>
    <lineage>
        <taxon>Eukaryota</taxon>
        <taxon>Viridiplantae</taxon>
        <taxon>Streptophyta</taxon>
        <taxon>Embryophyta</taxon>
        <taxon>Tracheophyta</taxon>
        <taxon>Spermatophyta</taxon>
        <taxon>Magnoliopsida</taxon>
        <taxon>eudicotyledons</taxon>
        <taxon>Gunneridae</taxon>
        <taxon>Pentapetalae</taxon>
        <taxon>asterids</taxon>
        <taxon>lamiids</taxon>
        <taxon>Lamiales</taxon>
        <taxon>Orobanchaceae</taxon>
        <taxon>Buchnereae</taxon>
        <taxon>Striga</taxon>
    </lineage>
</organism>
<keyword evidence="13" id="KW-0418">Kinase</keyword>
<keyword evidence="6" id="KW-0677">Repeat</keyword>
<evidence type="ECO:0000256" key="5">
    <source>
        <dbReference type="ARBA" id="ARBA00022729"/>
    </source>
</evidence>
<dbReference type="OrthoDB" id="1394818at2759"/>
<dbReference type="GO" id="GO:0016301">
    <property type="term" value="F:kinase activity"/>
    <property type="evidence" value="ECO:0007669"/>
    <property type="project" value="UniProtKB-KW"/>
</dbReference>
<evidence type="ECO:0000313" key="13">
    <source>
        <dbReference type="EMBL" id="GER28729.1"/>
    </source>
</evidence>
<evidence type="ECO:0000256" key="1">
    <source>
        <dbReference type="ARBA" id="ARBA00004196"/>
    </source>
</evidence>
<keyword evidence="8" id="KW-0472">Membrane</keyword>
<dbReference type="InterPro" id="IPR013210">
    <property type="entry name" value="LRR_N_plant-typ"/>
</dbReference>
<dbReference type="FunFam" id="3.80.10.10:FF:000716">
    <property type="entry name" value="LRR receptor-like serine/threonine-protein kinase GSO1"/>
    <property type="match status" value="1"/>
</dbReference>
<evidence type="ECO:0000313" key="14">
    <source>
        <dbReference type="Proteomes" id="UP000325081"/>
    </source>
</evidence>
<gene>
    <name evidence="13" type="ORF">STAS_04539</name>
</gene>
<keyword evidence="9" id="KW-0325">Glycoprotein</keyword>
<evidence type="ECO:0000259" key="12">
    <source>
        <dbReference type="Pfam" id="PF08263"/>
    </source>
</evidence>
<feature type="signal peptide" evidence="11">
    <location>
        <begin position="1"/>
        <end position="26"/>
    </location>
</feature>
<evidence type="ECO:0000256" key="9">
    <source>
        <dbReference type="ARBA" id="ARBA00023180"/>
    </source>
</evidence>
<dbReference type="Pfam" id="PF08263">
    <property type="entry name" value="LRRNT_2"/>
    <property type="match status" value="1"/>
</dbReference>
<keyword evidence="5 11" id="KW-0732">Signal</keyword>
<dbReference type="GO" id="GO:0006952">
    <property type="term" value="P:defense response"/>
    <property type="evidence" value="ECO:0007669"/>
    <property type="project" value="UniProtKB-ARBA"/>
</dbReference>
<dbReference type="InterPro" id="IPR051848">
    <property type="entry name" value="PGIP"/>
</dbReference>
<dbReference type="Proteomes" id="UP000325081">
    <property type="component" value="Unassembled WGS sequence"/>
</dbReference>
<keyword evidence="14" id="KW-1185">Reference proteome</keyword>
<protein>
    <submittedName>
        <fullName evidence="13">Leucine-rich repeat receptor-like protein kinase family protein</fullName>
    </submittedName>
</protein>
<dbReference type="PANTHER" id="PTHR48059:SF30">
    <property type="entry name" value="OS06G0587000 PROTEIN"/>
    <property type="match status" value="1"/>
</dbReference>
<dbReference type="Gene3D" id="3.80.10.10">
    <property type="entry name" value="Ribonuclease Inhibitor"/>
    <property type="match status" value="2"/>
</dbReference>
<dbReference type="PRINTS" id="PR00019">
    <property type="entry name" value="LEURICHRPT"/>
</dbReference>
<evidence type="ECO:0000256" key="10">
    <source>
        <dbReference type="ARBA" id="ARBA00038043"/>
    </source>
</evidence>
<comment type="subcellular location">
    <subcellularLocation>
        <location evidence="1">Cell envelope</location>
    </subcellularLocation>
    <subcellularLocation>
        <location evidence="2">Membrane</location>
    </subcellularLocation>
</comment>
<dbReference type="InterPro" id="IPR001611">
    <property type="entry name" value="Leu-rich_rpt"/>
</dbReference>
<feature type="chain" id="PRO_5023037618" evidence="11">
    <location>
        <begin position="27"/>
        <end position="582"/>
    </location>
</feature>
<comment type="caution">
    <text evidence="13">The sequence shown here is derived from an EMBL/GenBank/DDBJ whole genome shotgun (WGS) entry which is preliminary data.</text>
</comment>
<evidence type="ECO:0000256" key="7">
    <source>
        <dbReference type="ARBA" id="ARBA00022989"/>
    </source>
</evidence>
<dbReference type="EMBL" id="BKCP01003002">
    <property type="protein sequence ID" value="GER28729.1"/>
    <property type="molecule type" value="Genomic_DNA"/>
</dbReference>
<dbReference type="InterPro" id="IPR003591">
    <property type="entry name" value="Leu-rich_rpt_typical-subtyp"/>
</dbReference>
<dbReference type="Pfam" id="PF00560">
    <property type="entry name" value="LRR_1"/>
    <property type="match status" value="3"/>
</dbReference>
<name>A0A5A7P7H0_STRAF</name>
<comment type="similarity">
    <text evidence="10">Belongs to the polygalacturonase-inhibiting protein family.</text>
</comment>
<keyword evidence="13" id="KW-0808">Transferase</keyword>
<dbReference type="GO" id="GO:0051707">
    <property type="term" value="P:response to other organism"/>
    <property type="evidence" value="ECO:0007669"/>
    <property type="project" value="UniProtKB-ARBA"/>
</dbReference>
<accession>A0A5A7P7H0</accession>
<evidence type="ECO:0000256" key="3">
    <source>
        <dbReference type="ARBA" id="ARBA00022614"/>
    </source>
</evidence>
<dbReference type="GO" id="GO:0016020">
    <property type="term" value="C:membrane"/>
    <property type="evidence" value="ECO:0007669"/>
    <property type="project" value="UniProtKB-SubCell"/>
</dbReference>
<dbReference type="InterPro" id="IPR032675">
    <property type="entry name" value="LRR_dom_sf"/>
</dbReference>
<dbReference type="FunFam" id="3.80.10.10:FF:000041">
    <property type="entry name" value="LRR receptor-like serine/threonine-protein kinase ERECTA"/>
    <property type="match status" value="1"/>
</dbReference>
<reference evidence="14" key="1">
    <citation type="journal article" date="2019" name="Curr. Biol.">
        <title>Genome Sequence of Striga asiatica Provides Insight into the Evolution of Plant Parasitism.</title>
        <authorList>
            <person name="Yoshida S."/>
            <person name="Kim S."/>
            <person name="Wafula E.K."/>
            <person name="Tanskanen J."/>
            <person name="Kim Y.M."/>
            <person name="Honaas L."/>
            <person name="Yang Z."/>
            <person name="Spallek T."/>
            <person name="Conn C.E."/>
            <person name="Ichihashi Y."/>
            <person name="Cheong K."/>
            <person name="Cui S."/>
            <person name="Der J.P."/>
            <person name="Gundlach H."/>
            <person name="Jiao Y."/>
            <person name="Hori C."/>
            <person name="Ishida J.K."/>
            <person name="Kasahara H."/>
            <person name="Kiba T."/>
            <person name="Kim M.S."/>
            <person name="Koo N."/>
            <person name="Laohavisit A."/>
            <person name="Lee Y.H."/>
            <person name="Lumba S."/>
            <person name="McCourt P."/>
            <person name="Mortimer J.C."/>
            <person name="Mutuku J.M."/>
            <person name="Nomura T."/>
            <person name="Sasaki-Sekimoto Y."/>
            <person name="Seto Y."/>
            <person name="Wang Y."/>
            <person name="Wakatake T."/>
            <person name="Sakakibara H."/>
            <person name="Demura T."/>
            <person name="Yamaguchi S."/>
            <person name="Yoneyama K."/>
            <person name="Manabe R.I."/>
            <person name="Nelson D.C."/>
            <person name="Schulman A.H."/>
            <person name="Timko M.P."/>
            <person name="dePamphilis C.W."/>
            <person name="Choi D."/>
            <person name="Shirasu K."/>
        </authorList>
    </citation>
    <scope>NUCLEOTIDE SEQUENCE [LARGE SCALE GENOMIC DNA]</scope>
    <source>
        <strain evidence="14">cv. UVA1</strain>
    </source>
</reference>
<dbReference type="Pfam" id="PF13855">
    <property type="entry name" value="LRR_8"/>
    <property type="match status" value="2"/>
</dbReference>
<evidence type="ECO:0000256" key="2">
    <source>
        <dbReference type="ARBA" id="ARBA00004370"/>
    </source>
</evidence>
<dbReference type="SUPFAM" id="SSF52058">
    <property type="entry name" value="L domain-like"/>
    <property type="match status" value="2"/>
</dbReference>